<reference evidence="1 2" key="1">
    <citation type="submission" date="2017-12" db="EMBL/GenBank/DDBJ databases">
        <title>Sequencing, de novo assembly and annotation of complete genome of a new Thraustochytrid species, strain FCC1311.</title>
        <authorList>
            <person name="Sedici K."/>
            <person name="Godart F."/>
            <person name="Aiese Cigliano R."/>
            <person name="Sanseverino W."/>
            <person name="Barakat M."/>
            <person name="Ortet P."/>
            <person name="Marechal E."/>
            <person name="Cagnac O."/>
            <person name="Amato A."/>
        </authorList>
    </citation>
    <scope>NUCLEOTIDE SEQUENCE [LARGE SCALE GENOMIC DNA]</scope>
</reference>
<dbReference type="EMBL" id="BEYU01000041">
    <property type="protein sequence ID" value="GBG28445.1"/>
    <property type="molecule type" value="Genomic_DNA"/>
</dbReference>
<proteinExistence type="predicted"/>
<name>A0A2R5GCY9_9STRA</name>
<sequence length="155" mass="16313">MAAAPAWLEVGRGREEAAAALDEAARGGARAFVLGASDLVSEERGQDAGKDLGGRQGVYTCMRTSCSRMKALRDGAREEEGWPAGPWVASVIKLEMHVKRISSFLPECTPAIALSAVRDILHAFGNVDDEAVLVTLVACPVDAKTSLGCGATDKR</sequence>
<evidence type="ECO:0000313" key="1">
    <source>
        <dbReference type="EMBL" id="GBG28445.1"/>
    </source>
</evidence>
<accession>A0A2R5GCY9</accession>
<keyword evidence="2" id="KW-1185">Reference proteome</keyword>
<gene>
    <name evidence="1" type="ORF">FCC1311_046682</name>
</gene>
<organism evidence="1 2">
    <name type="scientific">Hondaea fermentalgiana</name>
    <dbReference type="NCBI Taxonomy" id="2315210"/>
    <lineage>
        <taxon>Eukaryota</taxon>
        <taxon>Sar</taxon>
        <taxon>Stramenopiles</taxon>
        <taxon>Bigyra</taxon>
        <taxon>Labyrinthulomycetes</taxon>
        <taxon>Thraustochytrida</taxon>
        <taxon>Thraustochytriidae</taxon>
        <taxon>Hondaea</taxon>
    </lineage>
</organism>
<comment type="caution">
    <text evidence="1">The sequence shown here is derived from an EMBL/GenBank/DDBJ whole genome shotgun (WGS) entry which is preliminary data.</text>
</comment>
<dbReference type="Proteomes" id="UP000241890">
    <property type="component" value="Unassembled WGS sequence"/>
</dbReference>
<evidence type="ECO:0000313" key="2">
    <source>
        <dbReference type="Proteomes" id="UP000241890"/>
    </source>
</evidence>
<dbReference type="InParanoid" id="A0A2R5GCY9"/>
<protein>
    <submittedName>
        <fullName evidence="1">Uncharacterized protein</fullName>
    </submittedName>
</protein>
<dbReference type="AlphaFoldDB" id="A0A2R5GCY9"/>